<dbReference type="InterPro" id="IPR011006">
    <property type="entry name" value="CheY-like_superfamily"/>
</dbReference>
<gene>
    <name evidence="4" type="ORF">A2126_00560</name>
</gene>
<dbReference type="EMBL" id="MHCO01000027">
    <property type="protein sequence ID" value="OGY23856.1"/>
    <property type="molecule type" value="Genomic_DNA"/>
</dbReference>
<comment type="caution">
    <text evidence="4">The sequence shown here is derived from an EMBL/GenBank/DDBJ whole genome shotgun (WGS) entry which is preliminary data.</text>
</comment>
<feature type="modified residue" description="4-aspartylphosphate" evidence="2">
    <location>
        <position position="59"/>
    </location>
</feature>
<sequence>MEGVKEEKIRVLLIEDEKEVAELYRLKLSLDGYDVSIAESGQEGLNKAFKEGPELIFLDIKMPEMDGFEVLKRLRSTPKTKDIPIVILSNFDEQDLIEKGLSLGANEYLIKSQFTPEDISGKVKALVGED</sequence>
<evidence type="ECO:0000313" key="5">
    <source>
        <dbReference type="Proteomes" id="UP000178493"/>
    </source>
</evidence>
<dbReference type="Proteomes" id="UP000178493">
    <property type="component" value="Unassembled WGS sequence"/>
</dbReference>
<dbReference type="Gene3D" id="3.40.50.2300">
    <property type="match status" value="1"/>
</dbReference>
<reference evidence="4 5" key="1">
    <citation type="journal article" date="2016" name="Nat. Commun.">
        <title>Thousands of microbial genomes shed light on interconnected biogeochemical processes in an aquifer system.</title>
        <authorList>
            <person name="Anantharaman K."/>
            <person name="Brown C.T."/>
            <person name="Hug L.A."/>
            <person name="Sharon I."/>
            <person name="Castelle C.J."/>
            <person name="Probst A.J."/>
            <person name="Thomas B.C."/>
            <person name="Singh A."/>
            <person name="Wilkins M.J."/>
            <person name="Karaoz U."/>
            <person name="Brodie E.L."/>
            <person name="Williams K.H."/>
            <person name="Hubbard S.S."/>
            <person name="Banfield J.F."/>
        </authorList>
    </citation>
    <scope>NUCLEOTIDE SEQUENCE [LARGE SCALE GENOMIC DNA]</scope>
</reference>
<name>A0A1G1W861_9BACT</name>
<keyword evidence="1 2" id="KW-0597">Phosphoprotein</keyword>
<dbReference type="SMART" id="SM00448">
    <property type="entry name" value="REC"/>
    <property type="match status" value="1"/>
</dbReference>
<dbReference type="PANTHER" id="PTHR44591:SF3">
    <property type="entry name" value="RESPONSE REGULATORY DOMAIN-CONTAINING PROTEIN"/>
    <property type="match status" value="1"/>
</dbReference>
<organism evidence="4 5">
    <name type="scientific">Candidatus Woykebacteria bacterium GWB1_45_5</name>
    <dbReference type="NCBI Taxonomy" id="1802592"/>
    <lineage>
        <taxon>Bacteria</taxon>
        <taxon>Candidatus Woykeibacteriota</taxon>
    </lineage>
</organism>
<dbReference type="PROSITE" id="PS50110">
    <property type="entry name" value="RESPONSE_REGULATORY"/>
    <property type="match status" value="1"/>
</dbReference>
<dbReference type="PANTHER" id="PTHR44591">
    <property type="entry name" value="STRESS RESPONSE REGULATOR PROTEIN 1"/>
    <property type="match status" value="1"/>
</dbReference>
<dbReference type="GO" id="GO:0000160">
    <property type="term" value="P:phosphorelay signal transduction system"/>
    <property type="evidence" value="ECO:0007669"/>
    <property type="project" value="InterPro"/>
</dbReference>
<evidence type="ECO:0000256" key="2">
    <source>
        <dbReference type="PROSITE-ProRule" id="PRU00169"/>
    </source>
</evidence>
<evidence type="ECO:0000256" key="1">
    <source>
        <dbReference type="ARBA" id="ARBA00022553"/>
    </source>
</evidence>
<dbReference type="SUPFAM" id="SSF52172">
    <property type="entry name" value="CheY-like"/>
    <property type="match status" value="1"/>
</dbReference>
<evidence type="ECO:0000313" key="4">
    <source>
        <dbReference type="EMBL" id="OGY23856.1"/>
    </source>
</evidence>
<dbReference type="AlphaFoldDB" id="A0A1G1W861"/>
<dbReference type="CDD" id="cd17574">
    <property type="entry name" value="REC_OmpR"/>
    <property type="match status" value="1"/>
</dbReference>
<proteinExistence type="predicted"/>
<protein>
    <recommendedName>
        <fullName evidence="3">Response regulatory domain-containing protein</fullName>
    </recommendedName>
</protein>
<evidence type="ECO:0000259" key="3">
    <source>
        <dbReference type="PROSITE" id="PS50110"/>
    </source>
</evidence>
<accession>A0A1G1W861</accession>
<feature type="domain" description="Response regulatory" evidence="3">
    <location>
        <begin position="10"/>
        <end position="126"/>
    </location>
</feature>
<dbReference type="InterPro" id="IPR001789">
    <property type="entry name" value="Sig_transdc_resp-reg_receiver"/>
</dbReference>
<dbReference type="InterPro" id="IPR050595">
    <property type="entry name" value="Bact_response_regulator"/>
</dbReference>
<dbReference type="Pfam" id="PF00072">
    <property type="entry name" value="Response_reg"/>
    <property type="match status" value="1"/>
</dbReference>